<proteinExistence type="inferred from homology"/>
<dbReference type="InterPro" id="IPR043502">
    <property type="entry name" value="DNA/RNA_pol_sf"/>
</dbReference>
<evidence type="ECO:0000313" key="11">
    <source>
        <dbReference type="Proteomes" id="UP001274896"/>
    </source>
</evidence>
<feature type="transmembrane region" description="Helical" evidence="8">
    <location>
        <begin position="131"/>
        <end position="152"/>
    </location>
</feature>
<evidence type="ECO:0000256" key="6">
    <source>
        <dbReference type="ARBA" id="ARBA00023136"/>
    </source>
</evidence>
<feature type="transmembrane region" description="Helical" evidence="8">
    <location>
        <begin position="445"/>
        <end position="469"/>
    </location>
</feature>
<feature type="transmembrane region" description="Helical" evidence="8">
    <location>
        <begin position="158"/>
        <end position="179"/>
    </location>
</feature>
<dbReference type="Proteomes" id="UP001274896">
    <property type="component" value="Unassembled WGS sequence"/>
</dbReference>
<protein>
    <recommendedName>
        <fullName evidence="3">ribonuclease H</fullName>
        <ecNumber evidence="3">3.1.26.4</ecNumber>
    </recommendedName>
</protein>
<dbReference type="GO" id="GO:0008521">
    <property type="term" value="F:acetyl-CoA transmembrane transporter activity"/>
    <property type="evidence" value="ECO:0007669"/>
    <property type="project" value="InterPro"/>
</dbReference>
<dbReference type="EC" id="3.1.26.4" evidence="3"/>
<evidence type="ECO:0000256" key="8">
    <source>
        <dbReference type="SAM" id="Phobius"/>
    </source>
</evidence>
<feature type="transmembrane region" description="Helical" evidence="8">
    <location>
        <begin position="92"/>
        <end position="110"/>
    </location>
</feature>
<name>A0AAE0RBF9_9TELE</name>
<dbReference type="InterPro" id="IPR000477">
    <property type="entry name" value="RT_dom"/>
</dbReference>
<dbReference type="GO" id="GO:0016020">
    <property type="term" value="C:membrane"/>
    <property type="evidence" value="ECO:0007669"/>
    <property type="project" value="UniProtKB-SubCell"/>
</dbReference>
<dbReference type="PROSITE" id="PS50878">
    <property type="entry name" value="RT_POL"/>
    <property type="match status" value="1"/>
</dbReference>
<feature type="transmembrane region" description="Helical" evidence="8">
    <location>
        <begin position="553"/>
        <end position="574"/>
    </location>
</feature>
<feature type="transmembrane region" description="Helical" evidence="8">
    <location>
        <begin position="396"/>
        <end position="418"/>
    </location>
</feature>
<evidence type="ECO:0000256" key="2">
    <source>
        <dbReference type="ARBA" id="ARBA00010879"/>
    </source>
</evidence>
<dbReference type="InterPro" id="IPR004752">
    <property type="entry name" value="AmpG_permease/AT-1"/>
</dbReference>
<evidence type="ECO:0000256" key="3">
    <source>
        <dbReference type="ARBA" id="ARBA00012180"/>
    </source>
</evidence>
<reference evidence="10" key="1">
    <citation type="submission" date="2023-06" db="EMBL/GenBank/DDBJ databases">
        <title>Male Hemibagrus guttatus genome.</title>
        <authorList>
            <person name="Bian C."/>
        </authorList>
    </citation>
    <scope>NUCLEOTIDE SEQUENCE</scope>
    <source>
        <strain evidence="10">Male_cb2023</strain>
        <tissue evidence="10">Muscle</tissue>
    </source>
</reference>
<feature type="transmembrane region" description="Helical" evidence="8">
    <location>
        <begin position="57"/>
        <end position="80"/>
    </location>
</feature>
<evidence type="ECO:0000256" key="4">
    <source>
        <dbReference type="ARBA" id="ARBA00022692"/>
    </source>
</evidence>
<comment type="caution">
    <text evidence="10">The sequence shown here is derived from an EMBL/GenBank/DDBJ whole genome shotgun (WGS) entry which is preliminary data.</text>
</comment>
<comment type="subcellular location">
    <subcellularLocation>
        <location evidence="1">Membrane</location>
        <topology evidence="1">Multi-pass membrane protein</topology>
    </subcellularLocation>
</comment>
<sequence length="844" mass="93332">MELSESITHMNGRQRKSAAMTADMTDREMVDEEEALVQDSDSEDEVRSSVQGELGNVCLLLFLYVLQGIPLGLAGSIPLIMQSKNVSYKDQAYFSFVFWPFSLKLLWAPLVDSVYVKRFGRRKSWLVPTQYLLGLFMLGLSFTVDSLLQMNGSKGPDVVTLTTVFFMLAFLAATQDIAVDGWALTMLSRENVGYASTCNSVGQTAGYFLGNVLFLALESADFCNKYLRFEPQDQGIVTLSGVASVDLNEGGVASVKLSDGGDVALMALREGDVALMALREGDVALMALREGDEALMALREGDEALMALREGDEALMALREGDEALMALREGDEALMALREGDEALMALREGDEALMALREGDEALMALREGDEALMALCEGDEALMALSERVVTSGYLDFLFFWGIVFMVSTTLVAFLKSENSRHQRSRRRPKEETQGVMETYKLLFSIIKLPAVFTFCCLLLTSKMGFSAADAVTGLKLVEAGVPKAELALLAVPMVPLQILLPLIISKYTAGPRPLNIFYKAFPFRLLIGLEYALLVWWTPSVKHEDGFPVYYYAVVLLSYAVHQVALYSMFVACMAFHAKVSDPVIGGTYMTLLNTVTNLGGNWPSTLALWLVDPLTSKQCEGAAGQTCGSAEEAGSGVAEKYVRVVQDMYERSRTVVRCAVGQTEEFNVEVGLHQGSALSPFLFAIVMDQLSEEVRQESPWSMMFADDIVICSESREQVEENLERWRFALERRGMKVSRSKTEYMCANEREGSGTVRLQGEEVKKVQEFKYLGSTVQSNGECGKELCVKEGGVCVTALDGYYVESFVCVLIGLAWWILFGKKMKRLQEESPSAWQCRVNK</sequence>
<evidence type="ECO:0000256" key="1">
    <source>
        <dbReference type="ARBA" id="ARBA00004141"/>
    </source>
</evidence>
<dbReference type="SUPFAM" id="SSF56672">
    <property type="entry name" value="DNA/RNA polymerases"/>
    <property type="match status" value="1"/>
</dbReference>
<feature type="region of interest" description="Disordered" evidence="7">
    <location>
        <begin position="1"/>
        <end position="23"/>
    </location>
</feature>
<dbReference type="InterPro" id="IPR024371">
    <property type="entry name" value="AcetylCoA_trans_1-like"/>
</dbReference>
<feature type="transmembrane region" description="Helical" evidence="8">
    <location>
        <begin position="520"/>
        <end position="541"/>
    </location>
</feature>
<accession>A0AAE0RBF9</accession>
<keyword evidence="5 8" id="KW-1133">Transmembrane helix</keyword>
<dbReference type="GO" id="GO:0035348">
    <property type="term" value="P:acetyl-CoA transmembrane transport"/>
    <property type="evidence" value="ECO:0007669"/>
    <property type="project" value="InterPro"/>
</dbReference>
<dbReference type="SUPFAM" id="SSF103473">
    <property type="entry name" value="MFS general substrate transporter"/>
    <property type="match status" value="2"/>
</dbReference>
<dbReference type="AlphaFoldDB" id="A0AAE0RBF9"/>
<evidence type="ECO:0000259" key="9">
    <source>
        <dbReference type="PROSITE" id="PS50878"/>
    </source>
</evidence>
<dbReference type="PANTHER" id="PTHR12778">
    <property type="entry name" value="SOLUTE CARRIER FAMILY 33 ACETYL-COA TRANSPORTER -RELATED"/>
    <property type="match status" value="1"/>
</dbReference>
<feature type="transmembrane region" description="Helical" evidence="8">
    <location>
        <begin position="490"/>
        <end position="508"/>
    </location>
</feature>
<feature type="transmembrane region" description="Helical" evidence="8">
    <location>
        <begin position="805"/>
        <end position="823"/>
    </location>
</feature>
<dbReference type="PANTHER" id="PTHR12778:SF9">
    <property type="entry name" value="ACETYL-COENZYME A TRANSPORTER 1"/>
    <property type="match status" value="1"/>
</dbReference>
<evidence type="ECO:0000313" key="10">
    <source>
        <dbReference type="EMBL" id="KAK3548767.1"/>
    </source>
</evidence>
<keyword evidence="11" id="KW-1185">Reference proteome</keyword>
<feature type="domain" description="Reverse transcriptase" evidence="9">
    <location>
        <begin position="412"/>
        <end position="780"/>
    </location>
</feature>
<dbReference type="GO" id="GO:0004523">
    <property type="term" value="F:RNA-DNA hybrid ribonuclease activity"/>
    <property type="evidence" value="ECO:0007669"/>
    <property type="project" value="UniProtKB-EC"/>
</dbReference>
<gene>
    <name evidence="10" type="ORF">QTP70_020319</name>
</gene>
<dbReference type="Gene3D" id="1.20.1250.20">
    <property type="entry name" value="MFS general substrate transporter like domains"/>
    <property type="match status" value="2"/>
</dbReference>
<feature type="compositionally biased region" description="Polar residues" evidence="7">
    <location>
        <begin position="1"/>
        <end position="11"/>
    </location>
</feature>
<organism evidence="10 11">
    <name type="scientific">Hemibagrus guttatus</name>
    <dbReference type="NCBI Taxonomy" id="175788"/>
    <lineage>
        <taxon>Eukaryota</taxon>
        <taxon>Metazoa</taxon>
        <taxon>Chordata</taxon>
        <taxon>Craniata</taxon>
        <taxon>Vertebrata</taxon>
        <taxon>Euteleostomi</taxon>
        <taxon>Actinopterygii</taxon>
        <taxon>Neopterygii</taxon>
        <taxon>Teleostei</taxon>
        <taxon>Ostariophysi</taxon>
        <taxon>Siluriformes</taxon>
        <taxon>Bagridae</taxon>
        <taxon>Hemibagrus</taxon>
    </lineage>
</organism>
<evidence type="ECO:0000256" key="5">
    <source>
        <dbReference type="ARBA" id="ARBA00022989"/>
    </source>
</evidence>
<comment type="similarity">
    <text evidence="2">Belongs to the beta type-B retroviral polymerase family. HERV class-II K(HML-2) pol subfamily.</text>
</comment>
<keyword evidence="4 8" id="KW-0812">Transmembrane</keyword>
<dbReference type="Gene3D" id="3.30.70.270">
    <property type="match status" value="1"/>
</dbReference>
<dbReference type="EMBL" id="JAUCMX010000004">
    <property type="protein sequence ID" value="KAK3548767.1"/>
    <property type="molecule type" value="Genomic_DNA"/>
</dbReference>
<dbReference type="Pfam" id="PF13000">
    <property type="entry name" value="Acatn"/>
    <property type="match status" value="3"/>
</dbReference>
<dbReference type="InterPro" id="IPR036259">
    <property type="entry name" value="MFS_trans_sf"/>
</dbReference>
<dbReference type="InterPro" id="IPR043128">
    <property type="entry name" value="Rev_trsase/Diguanyl_cyclase"/>
</dbReference>
<evidence type="ECO:0000256" key="7">
    <source>
        <dbReference type="SAM" id="MobiDB-lite"/>
    </source>
</evidence>
<keyword evidence="6 8" id="KW-0472">Membrane</keyword>